<reference evidence="9 10" key="1">
    <citation type="submission" date="2018-06" db="EMBL/GenBank/DDBJ databases">
        <title>Complete Genomes of Monosporascus.</title>
        <authorList>
            <person name="Robinson A.J."/>
            <person name="Natvig D.O."/>
        </authorList>
    </citation>
    <scope>NUCLEOTIDE SEQUENCE [LARGE SCALE GENOMIC DNA]</scope>
    <source>
        <strain evidence="9 10">CBS 609.92</strain>
    </source>
</reference>
<dbReference type="EMBL" id="QJNS01000117">
    <property type="protein sequence ID" value="RYO86369.1"/>
    <property type="molecule type" value="Genomic_DNA"/>
</dbReference>
<evidence type="ECO:0008006" key="11">
    <source>
        <dbReference type="Google" id="ProtNLM"/>
    </source>
</evidence>
<keyword evidence="10" id="KW-1185">Reference proteome</keyword>
<dbReference type="Proteomes" id="UP000294003">
    <property type="component" value="Unassembled WGS sequence"/>
</dbReference>
<evidence type="ECO:0000313" key="9">
    <source>
        <dbReference type="EMBL" id="RYO86369.1"/>
    </source>
</evidence>
<dbReference type="InterPro" id="IPR050121">
    <property type="entry name" value="Cytochrome_P450_monoxygenase"/>
</dbReference>
<keyword evidence="3" id="KW-0349">Heme</keyword>
<name>A0ABY0H7V6_9PEZI</name>
<keyword evidence="6" id="KW-0408">Iron</keyword>
<evidence type="ECO:0000256" key="2">
    <source>
        <dbReference type="ARBA" id="ARBA00010617"/>
    </source>
</evidence>
<evidence type="ECO:0000256" key="6">
    <source>
        <dbReference type="ARBA" id="ARBA00023004"/>
    </source>
</evidence>
<accession>A0ABY0H7V6</accession>
<evidence type="ECO:0000256" key="8">
    <source>
        <dbReference type="SAM" id="MobiDB-lite"/>
    </source>
</evidence>
<sequence>MLLKMVPRRFMEEHEKHMAFTRAKLSRRMEAGKERPDVVEGLLRKREEWGLTMEKLRANSSILIICVSETTATLLSGVTYFLLTNPDAMEKLRAEIRTAFGSEDESGLRGRRHAAAPPGPLGRGPPHVPPCALSVCRGSCPREARASAGISSQRMHFNEPFAYRPERWLGDPRSAGDNHDAFQPFHLGRNLAYIKMRPILARVFWNFDMKISDENRD</sequence>
<comment type="caution">
    <text evidence="9">The sequence shown here is derived from an EMBL/GenBank/DDBJ whole genome shotgun (WGS) entry which is preliminary data.</text>
</comment>
<dbReference type="InterPro" id="IPR036396">
    <property type="entry name" value="Cyt_P450_sf"/>
</dbReference>
<evidence type="ECO:0000256" key="3">
    <source>
        <dbReference type="ARBA" id="ARBA00022617"/>
    </source>
</evidence>
<feature type="region of interest" description="Disordered" evidence="8">
    <location>
        <begin position="103"/>
        <end position="126"/>
    </location>
</feature>
<dbReference type="InterPro" id="IPR001128">
    <property type="entry name" value="Cyt_P450"/>
</dbReference>
<keyword evidence="4" id="KW-0479">Metal-binding</keyword>
<gene>
    <name evidence="9" type="ORF">DL762_004785</name>
</gene>
<keyword evidence="5" id="KW-0560">Oxidoreductase</keyword>
<protein>
    <recommendedName>
        <fullName evidence="11">Cytochrome P450</fullName>
    </recommendedName>
</protein>
<keyword evidence="7" id="KW-0503">Monooxygenase</keyword>
<organism evidence="9 10">
    <name type="scientific">Monosporascus cannonballus</name>
    <dbReference type="NCBI Taxonomy" id="155416"/>
    <lineage>
        <taxon>Eukaryota</taxon>
        <taxon>Fungi</taxon>
        <taxon>Dikarya</taxon>
        <taxon>Ascomycota</taxon>
        <taxon>Pezizomycotina</taxon>
        <taxon>Sordariomycetes</taxon>
        <taxon>Xylariomycetidae</taxon>
        <taxon>Xylariales</taxon>
        <taxon>Xylariales incertae sedis</taxon>
        <taxon>Monosporascus</taxon>
    </lineage>
</organism>
<dbReference type="Gene3D" id="1.10.630.10">
    <property type="entry name" value="Cytochrome P450"/>
    <property type="match status" value="2"/>
</dbReference>
<dbReference type="Pfam" id="PF00067">
    <property type="entry name" value="p450"/>
    <property type="match status" value="2"/>
</dbReference>
<evidence type="ECO:0000256" key="5">
    <source>
        <dbReference type="ARBA" id="ARBA00023002"/>
    </source>
</evidence>
<dbReference type="SUPFAM" id="SSF48264">
    <property type="entry name" value="Cytochrome P450"/>
    <property type="match status" value="1"/>
</dbReference>
<proteinExistence type="inferred from homology"/>
<dbReference type="PANTHER" id="PTHR24305:SF230">
    <property type="entry name" value="P450, PUTATIVE (EUROFUNG)-RELATED"/>
    <property type="match status" value="1"/>
</dbReference>
<evidence type="ECO:0000313" key="10">
    <source>
        <dbReference type="Proteomes" id="UP000294003"/>
    </source>
</evidence>
<dbReference type="PANTHER" id="PTHR24305">
    <property type="entry name" value="CYTOCHROME P450"/>
    <property type="match status" value="1"/>
</dbReference>
<evidence type="ECO:0000256" key="4">
    <source>
        <dbReference type="ARBA" id="ARBA00022723"/>
    </source>
</evidence>
<evidence type="ECO:0000256" key="1">
    <source>
        <dbReference type="ARBA" id="ARBA00001971"/>
    </source>
</evidence>
<comment type="cofactor">
    <cofactor evidence="1">
        <name>heme</name>
        <dbReference type="ChEBI" id="CHEBI:30413"/>
    </cofactor>
</comment>
<evidence type="ECO:0000256" key="7">
    <source>
        <dbReference type="ARBA" id="ARBA00023033"/>
    </source>
</evidence>
<comment type="similarity">
    <text evidence="2">Belongs to the cytochrome P450 family.</text>
</comment>